<dbReference type="PANTHER" id="PTHR22834">
    <property type="entry name" value="NUCLEAR FUSION PROTEIN FUS2"/>
    <property type="match status" value="1"/>
</dbReference>
<dbReference type="EMBL" id="MU003693">
    <property type="protein sequence ID" value="KAF2816172.1"/>
    <property type="molecule type" value="Genomic_DNA"/>
</dbReference>
<dbReference type="GO" id="GO:0032955">
    <property type="term" value="P:regulation of division septum assembly"/>
    <property type="evidence" value="ECO:0007669"/>
    <property type="project" value="TreeGrafter"/>
</dbReference>
<name>A0A6A6Z4V9_9PEZI</name>
<dbReference type="GeneID" id="54458277"/>
<dbReference type="RefSeq" id="XP_033583136.1">
    <property type="nucleotide sequence ID" value="XM_033717384.1"/>
</dbReference>
<keyword evidence="5" id="KW-1185">Reference proteome</keyword>
<proteinExistence type="predicted"/>
<feature type="compositionally biased region" description="Basic and acidic residues" evidence="2">
    <location>
        <begin position="1094"/>
        <end position="1103"/>
    </location>
</feature>
<feature type="coiled-coil region" evidence="1">
    <location>
        <begin position="1451"/>
        <end position="1530"/>
    </location>
</feature>
<dbReference type="GO" id="GO:0005085">
    <property type="term" value="F:guanyl-nucleotide exchange factor activity"/>
    <property type="evidence" value="ECO:0007669"/>
    <property type="project" value="InterPro"/>
</dbReference>
<protein>
    <recommendedName>
        <fullName evidence="3">DH domain-containing protein</fullName>
    </recommendedName>
</protein>
<dbReference type="InterPro" id="IPR051492">
    <property type="entry name" value="Dynamin-Rho_GEF"/>
</dbReference>
<reference evidence="6" key="2">
    <citation type="submission" date="2020-04" db="EMBL/GenBank/DDBJ databases">
        <authorList>
            <consortium name="NCBI Genome Project"/>
        </authorList>
    </citation>
    <scope>NUCLEOTIDE SEQUENCE</scope>
    <source>
        <strain evidence="6">CBS 304.34</strain>
    </source>
</reference>
<feature type="region of interest" description="Disordered" evidence="2">
    <location>
        <begin position="1182"/>
        <end position="1362"/>
    </location>
</feature>
<feature type="compositionally biased region" description="Polar residues" evidence="2">
    <location>
        <begin position="1393"/>
        <end position="1417"/>
    </location>
</feature>
<reference evidence="4 6" key="1">
    <citation type="journal article" date="2020" name="Stud. Mycol.">
        <title>101 Dothideomycetes genomes: a test case for predicting lifestyles and emergence of pathogens.</title>
        <authorList>
            <person name="Haridas S."/>
            <person name="Albert R."/>
            <person name="Binder M."/>
            <person name="Bloem J."/>
            <person name="Labutti K."/>
            <person name="Salamov A."/>
            <person name="Andreopoulos B."/>
            <person name="Baker S."/>
            <person name="Barry K."/>
            <person name="Bills G."/>
            <person name="Bluhm B."/>
            <person name="Cannon C."/>
            <person name="Castanera R."/>
            <person name="Culley D."/>
            <person name="Daum C."/>
            <person name="Ezra D."/>
            <person name="Gonzalez J."/>
            <person name="Henrissat B."/>
            <person name="Kuo A."/>
            <person name="Liang C."/>
            <person name="Lipzen A."/>
            <person name="Lutzoni F."/>
            <person name="Magnuson J."/>
            <person name="Mondo S."/>
            <person name="Nolan M."/>
            <person name="Ohm R."/>
            <person name="Pangilinan J."/>
            <person name="Park H.-J."/>
            <person name="Ramirez L."/>
            <person name="Alfaro M."/>
            <person name="Sun H."/>
            <person name="Tritt A."/>
            <person name="Yoshinaga Y."/>
            <person name="Zwiers L.-H."/>
            <person name="Turgeon B."/>
            <person name="Goodwin S."/>
            <person name="Spatafora J."/>
            <person name="Crous P."/>
            <person name="Grigoriev I."/>
        </authorList>
    </citation>
    <scope>NUCLEOTIDE SEQUENCE</scope>
    <source>
        <strain evidence="4 6">CBS 304.34</strain>
    </source>
</reference>
<feature type="region of interest" description="Disordered" evidence="2">
    <location>
        <begin position="584"/>
        <end position="605"/>
    </location>
</feature>
<dbReference type="Pfam" id="PF00621">
    <property type="entry name" value="RhoGEF"/>
    <property type="match status" value="1"/>
</dbReference>
<dbReference type="PANTHER" id="PTHR22834:SF21">
    <property type="entry name" value="GUANYL NUCLEOTIDE EXCHANGE FACTOR, PUTATIVE (AFU_ORTHOLOGUE AFUA_5G11890)-RELATED"/>
    <property type="match status" value="1"/>
</dbReference>
<dbReference type="InterPro" id="IPR000219">
    <property type="entry name" value="DH_dom"/>
</dbReference>
<evidence type="ECO:0000313" key="6">
    <source>
        <dbReference type="RefSeq" id="XP_033583136.1"/>
    </source>
</evidence>
<evidence type="ECO:0000313" key="4">
    <source>
        <dbReference type="EMBL" id="KAF2816172.1"/>
    </source>
</evidence>
<feature type="compositionally biased region" description="Polar residues" evidence="2">
    <location>
        <begin position="774"/>
        <end position="787"/>
    </location>
</feature>
<feature type="compositionally biased region" description="Low complexity" evidence="2">
    <location>
        <begin position="1234"/>
        <end position="1247"/>
    </location>
</feature>
<dbReference type="SUPFAM" id="SSF48065">
    <property type="entry name" value="DBL homology domain (DH-domain)"/>
    <property type="match status" value="1"/>
</dbReference>
<evidence type="ECO:0000313" key="5">
    <source>
        <dbReference type="Proteomes" id="UP000504636"/>
    </source>
</evidence>
<feature type="domain" description="DH" evidence="3">
    <location>
        <begin position="247"/>
        <end position="464"/>
    </location>
</feature>
<feature type="region of interest" description="Disordered" evidence="2">
    <location>
        <begin position="1054"/>
        <end position="1164"/>
    </location>
</feature>
<dbReference type="PROSITE" id="PS50010">
    <property type="entry name" value="DH_2"/>
    <property type="match status" value="1"/>
</dbReference>
<feature type="compositionally biased region" description="Polar residues" evidence="2">
    <location>
        <begin position="1054"/>
        <end position="1081"/>
    </location>
</feature>
<evidence type="ECO:0000256" key="1">
    <source>
        <dbReference type="SAM" id="Coils"/>
    </source>
</evidence>
<feature type="compositionally biased region" description="Polar residues" evidence="2">
    <location>
        <begin position="1121"/>
        <end position="1147"/>
    </location>
</feature>
<gene>
    <name evidence="4 6" type="ORF">BDZ99DRAFT_433150</name>
</gene>
<dbReference type="Pfam" id="PF25351">
    <property type="entry name" value="PH_BUD3_C"/>
    <property type="match status" value="1"/>
</dbReference>
<keyword evidence="1" id="KW-0175">Coiled coil</keyword>
<dbReference type="Proteomes" id="UP000504636">
    <property type="component" value="Unplaced"/>
</dbReference>
<dbReference type="OrthoDB" id="4066896at2759"/>
<organism evidence="4">
    <name type="scientific">Mytilinidion resinicola</name>
    <dbReference type="NCBI Taxonomy" id="574789"/>
    <lineage>
        <taxon>Eukaryota</taxon>
        <taxon>Fungi</taxon>
        <taxon>Dikarya</taxon>
        <taxon>Ascomycota</taxon>
        <taxon>Pezizomycotina</taxon>
        <taxon>Dothideomycetes</taxon>
        <taxon>Pleosporomycetidae</taxon>
        <taxon>Mytilinidiales</taxon>
        <taxon>Mytilinidiaceae</taxon>
        <taxon>Mytilinidion</taxon>
    </lineage>
</organism>
<sequence>MVVITAAPAALPPQELSLFYTTDELLSNSPILLFYGTSPANHNNPAGQHRISAHVFTPAGLQSFTRLMVSPTAPFYSAVTCLPHEEQGDEVCRGLAFSLYKYFAELPVTVRNVWETHCNSLGNLPSAPRLFTESHAAMLASRMVKVDNVVEVINDVREALGEQNLAWLDLDVVLPAGTIQKLDNPRESNLFDIPEDEVLHQRYGQYAPVVKLFGETAFIPTSKLRRAPSKPTALNRSQSFSRKQKETLRREMCELLDTEESYISKVYDLIHSVAADFRQKARTKSGGSSSPSEDALKGLFPPSLDRILEVNSDFMEAIRGILEDTENDAIQDIEQATDDVYVAPLRGQKDVKDVTGALKLSKALVEWFPKFADCYIDYIQAHAEFSQLLKIFTKETGSSFSKRVHETGEQRLMSMLIEPVQRLPRYNLYIDNIVKQLPVRHPAIKSLLKARDIISEICSRDSPTSQQMKVIDRLRKMVFGWPPTFQPLGRLINAVDFVELAPPYRSEGQASAAATGIFLLFADSLILLSRPVGSSITARSVLADVDTPKLTEDYSGSSQLIFHQAVRLNDVFVSEQSDGKTLQLLAPMPTPSQSARPRSRDRPSGVGVRMFSLNGPYEGKAHKWTEDVIKARVEGRFPEAEREGYRWEVRTLSGDLSLFSAIFENDDQELPEGRAGPAKIRVVVDPATSNKFAGLGENGIEAVACISILSNDFFLLEVNGINKYGTSDRLTASEFLPVLTKRLSNFLQMRNNIRNPALAVTFLSRNQHILKSLALQTEKSRPSSPQERTFRPPSPVKMLSNLFGGSVAKDSGGTRRFHRNPPSLSDFPRMAPPSGPPSRTQSRDGELSRPTSSSRTIGFNASELNLESLSKLEETLATYVLALQARKGNIVGRTLRGRGGADELVVNELYNTLLEDPNKHDAAAQASVDVLFSAFEKFLKVAWTEKMGPVISQSVLTTLQLRSDSMHPAEFEDFFRMTFAEMAPQNQRALRATVKLLADLLDGTGNDGDRGILTVAFAEVLVPEGSANDYISLLDRFINDIEGLFDEHLLGGLSTPNHGSMTSESRARSVNTGSMSSNASSLRKRFGFGTLSRENSKSEHESKVGSLWRTLSKTGHGGDTQPPSISKATSLGRSNSTDTNIRTSPKRPSSRDRPTVLGAFSFENGEGFSGKSYVGAGLGTIGEVPSTAGPPRKKRRSSLSDLKSLQASANHTPTWSPQTPRHFDSAQRSIRQRSTSPHTPSPTKTVTHIPTPTRLGSPMRKDNSPANALDRPTLSRPHSKGSQPPGKSDEVSVKSHSPSKRRTESISGIPTLKSAASSAGLSEKPTSGNVTRLPPTPGSSMKPGANVSPPKKLRMQSPQKLRERLQNEQRAINSASKDLQAELSAIGKELAATPSSSRPLRLATTTSAPPVTPNARSLESRVSTLETTVRTTFETLNARTDSISTDLASSLQVSETRVKKLDELYREANAENEALYARFNDELAKVMKAVKKGQGEEEVQRRLKEQQEEVARLRKENNRLKRETLGLRAQLRGD</sequence>
<dbReference type="GO" id="GO:0005737">
    <property type="term" value="C:cytoplasm"/>
    <property type="evidence" value="ECO:0007669"/>
    <property type="project" value="TreeGrafter"/>
</dbReference>
<feature type="region of interest" description="Disordered" evidence="2">
    <location>
        <begin position="774"/>
        <end position="856"/>
    </location>
</feature>
<dbReference type="GO" id="GO:0031991">
    <property type="term" value="P:regulation of actomyosin contractile ring contraction"/>
    <property type="evidence" value="ECO:0007669"/>
    <property type="project" value="TreeGrafter"/>
</dbReference>
<evidence type="ECO:0000256" key="2">
    <source>
        <dbReference type="SAM" id="MobiDB-lite"/>
    </source>
</evidence>
<feature type="compositionally biased region" description="Polar residues" evidence="2">
    <location>
        <begin position="1206"/>
        <end position="1219"/>
    </location>
</feature>
<evidence type="ECO:0000259" key="3">
    <source>
        <dbReference type="PROSITE" id="PS50010"/>
    </source>
</evidence>
<dbReference type="InterPro" id="IPR035899">
    <property type="entry name" value="DBL_dom_sf"/>
</dbReference>
<feature type="compositionally biased region" description="Polar residues" evidence="2">
    <location>
        <begin position="1314"/>
        <end position="1330"/>
    </location>
</feature>
<reference evidence="6" key="3">
    <citation type="submission" date="2025-04" db="UniProtKB">
        <authorList>
            <consortium name="RefSeq"/>
        </authorList>
    </citation>
    <scope>IDENTIFICATION</scope>
    <source>
        <strain evidence="6">CBS 304.34</strain>
    </source>
</reference>
<accession>A0A6A6Z4V9</accession>
<dbReference type="InterPro" id="IPR057454">
    <property type="entry name" value="Bud3_C"/>
</dbReference>
<feature type="region of interest" description="Disordered" evidence="2">
    <location>
        <begin position="1390"/>
        <end position="1417"/>
    </location>
</feature>
<dbReference type="Gene3D" id="1.20.900.10">
    <property type="entry name" value="Dbl homology (DH) domain"/>
    <property type="match status" value="1"/>
</dbReference>
<dbReference type="SMART" id="SM00325">
    <property type="entry name" value="RhoGEF"/>
    <property type="match status" value="1"/>
</dbReference>